<organism evidence="1 2">
    <name type="scientific">Pseudomonas fluorescens</name>
    <dbReference type="NCBI Taxonomy" id="294"/>
    <lineage>
        <taxon>Bacteria</taxon>
        <taxon>Pseudomonadati</taxon>
        <taxon>Pseudomonadota</taxon>
        <taxon>Gammaproteobacteria</taxon>
        <taxon>Pseudomonadales</taxon>
        <taxon>Pseudomonadaceae</taxon>
        <taxon>Pseudomonas</taxon>
    </lineage>
</organism>
<evidence type="ECO:0000313" key="1">
    <source>
        <dbReference type="EMBL" id="KIF59547.1"/>
    </source>
</evidence>
<protein>
    <submittedName>
        <fullName evidence="1">Uncharacterized protein</fullName>
    </submittedName>
</protein>
<evidence type="ECO:0000313" key="2">
    <source>
        <dbReference type="Proteomes" id="UP000031587"/>
    </source>
</evidence>
<accession>A0AAE2A792</accession>
<sequence>MASVKQVGHFTVRIDGSSPIYFNDVERHEFSDDYGGYLAGRNNGKGIIIGYAKSAKPNTESTYLYPIDFENKPYINWTLDYNNKRYSAVTGRVTVKFSQNLNTSGSFEFTDGSGKKIDGNFEINWN</sequence>
<gene>
    <name evidence="1" type="ORF">QS95_15455</name>
</gene>
<dbReference type="RefSeq" id="WP_039769315.1">
    <property type="nucleotide sequence ID" value="NZ_JTGH01000012.1"/>
</dbReference>
<dbReference type="Proteomes" id="UP000031587">
    <property type="component" value="Unassembled WGS sequence"/>
</dbReference>
<reference evidence="1 2" key="1">
    <citation type="submission" date="2014-11" db="EMBL/GenBank/DDBJ databases">
        <title>Draft genome sequence of Pseudomonas fluorescens strains SF4c SF39a.</title>
        <authorList>
            <person name="Underwood G.E."/>
            <person name="Ly L.K."/>
            <person name="Bitzer A.S."/>
            <person name="Godino A."/>
            <person name="Bucci V."/>
            <person name="Fischer S."/>
            <person name="Silby M.W."/>
        </authorList>
    </citation>
    <scope>NUCLEOTIDE SEQUENCE [LARGE SCALE GENOMIC DNA]</scope>
    <source>
        <strain evidence="1 2">SF4c</strain>
    </source>
</reference>
<dbReference type="AlphaFoldDB" id="A0AAE2A792"/>
<proteinExistence type="predicted"/>
<comment type="caution">
    <text evidence="1">The sequence shown here is derived from an EMBL/GenBank/DDBJ whole genome shotgun (WGS) entry which is preliminary data.</text>
</comment>
<name>A0AAE2A792_PSEFL</name>
<dbReference type="EMBL" id="JTGH01000012">
    <property type="protein sequence ID" value="KIF59547.1"/>
    <property type="molecule type" value="Genomic_DNA"/>
</dbReference>